<reference evidence="3" key="1">
    <citation type="journal article" date="2019" name="Int. J. Syst. Evol. Microbiol.">
        <title>The Global Catalogue of Microorganisms (GCM) 10K type strain sequencing project: providing services to taxonomists for standard genome sequencing and annotation.</title>
        <authorList>
            <consortium name="The Broad Institute Genomics Platform"/>
            <consortium name="The Broad Institute Genome Sequencing Center for Infectious Disease"/>
            <person name="Wu L."/>
            <person name="Ma J."/>
        </authorList>
    </citation>
    <scope>NUCLEOTIDE SEQUENCE [LARGE SCALE GENOMIC DNA]</scope>
    <source>
        <strain evidence="3">CGMCC 4.7643</strain>
    </source>
</reference>
<keyword evidence="3" id="KW-1185">Reference proteome</keyword>
<accession>A0ABW5GIV9</accession>
<dbReference type="EMBL" id="JBHUKU010000009">
    <property type="protein sequence ID" value="MFD2460788.1"/>
    <property type="molecule type" value="Genomic_DNA"/>
</dbReference>
<name>A0ABW5GIV9_9PSEU</name>
<evidence type="ECO:0000313" key="3">
    <source>
        <dbReference type="Proteomes" id="UP001597419"/>
    </source>
</evidence>
<feature type="region of interest" description="Disordered" evidence="1">
    <location>
        <begin position="1"/>
        <end position="20"/>
    </location>
</feature>
<proteinExistence type="predicted"/>
<comment type="caution">
    <text evidence="2">The sequence shown here is derived from an EMBL/GenBank/DDBJ whole genome shotgun (WGS) entry which is preliminary data.</text>
</comment>
<organism evidence="2 3">
    <name type="scientific">Amycolatopsis samaneae</name>
    <dbReference type="NCBI Taxonomy" id="664691"/>
    <lineage>
        <taxon>Bacteria</taxon>
        <taxon>Bacillati</taxon>
        <taxon>Actinomycetota</taxon>
        <taxon>Actinomycetes</taxon>
        <taxon>Pseudonocardiales</taxon>
        <taxon>Pseudonocardiaceae</taxon>
        <taxon>Amycolatopsis</taxon>
    </lineage>
</organism>
<evidence type="ECO:0000313" key="2">
    <source>
        <dbReference type="EMBL" id="MFD2460788.1"/>
    </source>
</evidence>
<evidence type="ECO:0000256" key="1">
    <source>
        <dbReference type="SAM" id="MobiDB-lite"/>
    </source>
</evidence>
<dbReference type="Proteomes" id="UP001597419">
    <property type="component" value="Unassembled WGS sequence"/>
</dbReference>
<protein>
    <submittedName>
        <fullName evidence="2">Uncharacterized protein</fullName>
    </submittedName>
</protein>
<gene>
    <name evidence="2" type="ORF">ACFSYJ_19435</name>
</gene>
<sequence length="168" mass="18260">MGETTWGTAGSVPGSDQAAGDAGAKYLNEMLHKPMDADAAQRLATGGSELKKMAENGSFAINEAGLQTYLKACDLFLKDFGRWRSRLEDLTRAARMGDSKYAKEVAAFNAIVAGSDGNPQSLLPNLDLMHDGIKQAKEALLIARKNYRETEEAHSISFAKINKELEHQ</sequence>
<dbReference type="RefSeq" id="WP_345394351.1">
    <property type="nucleotide sequence ID" value="NZ_BAABHG010000006.1"/>
</dbReference>